<dbReference type="PANTHER" id="PTHR33744">
    <property type="entry name" value="CARBOHYDRATE DIACID REGULATOR"/>
    <property type="match status" value="1"/>
</dbReference>
<proteinExistence type="inferred from homology"/>
<dbReference type="InterPro" id="IPR025736">
    <property type="entry name" value="PucR_C-HTH_dom"/>
</dbReference>
<dbReference type="InterPro" id="IPR012914">
    <property type="entry name" value="PucR_dom"/>
</dbReference>
<dbReference type="EMBL" id="SMLD01000004">
    <property type="protein sequence ID" value="TDE59454.1"/>
    <property type="molecule type" value="Genomic_DNA"/>
</dbReference>
<reference evidence="6 7" key="1">
    <citation type="submission" date="2019-03" db="EMBL/GenBank/DDBJ databases">
        <title>Draft genome sequences of novel Actinobacteria.</title>
        <authorList>
            <person name="Sahin N."/>
            <person name="Ay H."/>
            <person name="Saygin H."/>
        </authorList>
    </citation>
    <scope>NUCLEOTIDE SEQUENCE [LARGE SCALE GENOMIC DNA]</scope>
    <source>
        <strain evidence="6 7">6K102</strain>
    </source>
</reference>
<feature type="region of interest" description="Disordered" evidence="2">
    <location>
        <begin position="1"/>
        <end position="20"/>
    </location>
</feature>
<evidence type="ECO:0000256" key="2">
    <source>
        <dbReference type="SAM" id="MobiDB-lite"/>
    </source>
</evidence>
<name>A0A4V2ZBS0_9ACTN</name>
<protein>
    <submittedName>
        <fullName evidence="6">PucR family transcriptional regulator</fullName>
    </submittedName>
</protein>
<sequence length="464" mass="50513">MCRWSSALGRMAPSKPDHPARQISCEPLNCHGHFRAETPAWTSRRAPVRGTDPGRPSVRPGIPSDFMRLADLLARDDLRLRLVAGEDALDREIRRAYPTDLPDPRRYLRSGDLVLTSGVWYSEPSDCERFADALWASDAAGLVVGLIVLGELPRELVKACELRRLPLLLAAPDQSFGAITEVVTVEGFAAEQRRAERVRAQTLLDVLGQIPPGEVSAHLRLLGADPGLPTAAMVVTRTGGPEHDLPELLHEGLARKGRHLVVGGTPREAIVLVNGRASRKSLADELRDLVAARTGTSQGTVLGPGARTATSPGISIAAGISEMVASVSQLGEALETARRGMESARGGPGPVSIMSVADIDSFELLLASLPAGVRRSFRDRLLAPVEDYDARHGSELLRTLDLFLETCGSWQRTADELYVHVNTLRYRMQRIEELTGRRMSSMRDRTDLYLALRSGQRARDDGAS</sequence>
<dbReference type="PANTHER" id="PTHR33744:SF17">
    <property type="entry name" value="CONSERVED PROTEIN"/>
    <property type="match status" value="1"/>
</dbReference>
<dbReference type="InterPro" id="IPR051448">
    <property type="entry name" value="CdaR-like_regulators"/>
</dbReference>
<gene>
    <name evidence="6" type="ORF">E1295_02560</name>
</gene>
<comment type="similarity">
    <text evidence="1">Belongs to the CdaR family.</text>
</comment>
<dbReference type="AlphaFoldDB" id="A0A4V2ZBS0"/>
<evidence type="ECO:0000259" key="5">
    <source>
        <dbReference type="Pfam" id="PF17853"/>
    </source>
</evidence>
<feature type="domain" description="PucR C-terminal helix-turn-helix" evidence="4">
    <location>
        <begin position="396"/>
        <end position="453"/>
    </location>
</feature>
<dbReference type="InterPro" id="IPR042070">
    <property type="entry name" value="PucR_C-HTH_sf"/>
</dbReference>
<evidence type="ECO:0000256" key="1">
    <source>
        <dbReference type="ARBA" id="ARBA00006754"/>
    </source>
</evidence>
<dbReference type="Pfam" id="PF13556">
    <property type="entry name" value="HTH_30"/>
    <property type="match status" value="1"/>
</dbReference>
<feature type="domain" description="CdaR GGDEF-like" evidence="5">
    <location>
        <begin position="212"/>
        <end position="340"/>
    </location>
</feature>
<dbReference type="InterPro" id="IPR041522">
    <property type="entry name" value="CdaR_GGDEF"/>
</dbReference>
<dbReference type="Pfam" id="PF17853">
    <property type="entry name" value="GGDEF_2"/>
    <property type="match status" value="1"/>
</dbReference>
<dbReference type="Proteomes" id="UP000295136">
    <property type="component" value="Unassembled WGS sequence"/>
</dbReference>
<feature type="domain" description="Purine catabolism PurC-like" evidence="3">
    <location>
        <begin position="71"/>
        <end position="184"/>
    </location>
</feature>
<evidence type="ECO:0000313" key="6">
    <source>
        <dbReference type="EMBL" id="TDE59454.1"/>
    </source>
</evidence>
<comment type="caution">
    <text evidence="6">The sequence shown here is derived from an EMBL/GenBank/DDBJ whole genome shotgun (WGS) entry which is preliminary data.</text>
</comment>
<accession>A0A4V2ZBS0</accession>
<evidence type="ECO:0000259" key="3">
    <source>
        <dbReference type="Pfam" id="PF07905"/>
    </source>
</evidence>
<keyword evidence="7" id="KW-1185">Reference proteome</keyword>
<evidence type="ECO:0000259" key="4">
    <source>
        <dbReference type="Pfam" id="PF13556"/>
    </source>
</evidence>
<evidence type="ECO:0000313" key="7">
    <source>
        <dbReference type="Proteomes" id="UP000295136"/>
    </source>
</evidence>
<dbReference type="Pfam" id="PF07905">
    <property type="entry name" value="PucR"/>
    <property type="match status" value="1"/>
</dbReference>
<dbReference type="Gene3D" id="1.10.10.2840">
    <property type="entry name" value="PucR C-terminal helix-turn-helix domain"/>
    <property type="match status" value="1"/>
</dbReference>
<organism evidence="6 7">
    <name type="scientific">Nonomuraea mesophila</name>
    <dbReference type="NCBI Taxonomy" id="2530382"/>
    <lineage>
        <taxon>Bacteria</taxon>
        <taxon>Bacillati</taxon>
        <taxon>Actinomycetota</taxon>
        <taxon>Actinomycetes</taxon>
        <taxon>Streptosporangiales</taxon>
        <taxon>Streptosporangiaceae</taxon>
        <taxon>Nonomuraea</taxon>
    </lineage>
</organism>